<dbReference type="GO" id="GO:0015846">
    <property type="term" value="P:polyamine transport"/>
    <property type="evidence" value="ECO:0007669"/>
    <property type="project" value="InterPro"/>
</dbReference>
<keyword evidence="4 5" id="KW-0574">Periplasm</keyword>
<feature type="chain" id="PRO_5005503588" description="Putrescine-binding periplasmic protein" evidence="6">
    <location>
        <begin position="20"/>
        <end position="357"/>
    </location>
</feature>
<dbReference type="STRING" id="375574.GCA_001418035_01712"/>
<evidence type="ECO:0000256" key="4">
    <source>
        <dbReference type="ARBA" id="ARBA00022764"/>
    </source>
</evidence>
<protein>
    <recommendedName>
        <fullName evidence="5">Putrescine-binding periplasmic protein</fullName>
    </recommendedName>
</protein>
<dbReference type="SUPFAM" id="SSF53850">
    <property type="entry name" value="Periplasmic binding protein-like II"/>
    <property type="match status" value="1"/>
</dbReference>
<dbReference type="GO" id="GO:0042597">
    <property type="term" value="C:periplasmic space"/>
    <property type="evidence" value="ECO:0007669"/>
    <property type="project" value="UniProtKB-SubCell"/>
</dbReference>
<dbReference type="PRINTS" id="PR00909">
    <property type="entry name" value="SPERMDNBNDNG"/>
</dbReference>
<evidence type="ECO:0000256" key="6">
    <source>
        <dbReference type="SAM" id="SignalP"/>
    </source>
</evidence>
<dbReference type="PANTHER" id="PTHR30222">
    <property type="entry name" value="SPERMIDINE/PUTRESCINE-BINDING PERIPLASMIC PROTEIN"/>
    <property type="match status" value="1"/>
</dbReference>
<evidence type="ECO:0000256" key="2">
    <source>
        <dbReference type="ARBA" id="ARBA00022448"/>
    </source>
</evidence>
<name>A0A0K6GYM3_9NEIS</name>
<evidence type="ECO:0000313" key="7">
    <source>
        <dbReference type="EMBL" id="CUA83852.1"/>
    </source>
</evidence>
<gene>
    <name evidence="7" type="ORF">Ga0061063_1920</name>
</gene>
<dbReference type="Gene3D" id="3.40.190.10">
    <property type="entry name" value="Periplasmic binding protein-like II"/>
    <property type="match status" value="2"/>
</dbReference>
<dbReference type="EMBL" id="CYHA01000003">
    <property type="protein sequence ID" value="CUA83852.1"/>
    <property type="molecule type" value="Genomic_DNA"/>
</dbReference>
<dbReference type="GO" id="GO:0019808">
    <property type="term" value="F:polyamine binding"/>
    <property type="evidence" value="ECO:0007669"/>
    <property type="project" value="InterPro"/>
</dbReference>
<organism evidence="7 8">
    <name type="scientific">Gulbenkiania indica</name>
    <dbReference type="NCBI Taxonomy" id="375574"/>
    <lineage>
        <taxon>Bacteria</taxon>
        <taxon>Pseudomonadati</taxon>
        <taxon>Pseudomonadota</taxon>
        <taxon>Betaproteobacteria</taxon>
        <taxon>Neisseriales</taxon>
        <taxon>Chromobacteriaceae</taxon>
        <taxon>Gulbenkiania</taxon>
    </lineage>
</organism>
<comment type="subcellular location">
    <subcellularLocation>
        <location evidence="1 5">Periplasm</location>
    </subcellularLocation>
</comment>
<dbReference type="Pfam" id="PF13416">
    <property type="entry name" value="SBP_bac_8"/>
    <property type="match status" value="1"/>
</dbReference>
<dbReference type="RefSeq" id="WP_054286776.1">
    <property type="nucleotide sequence ID" value="NZ_CYHA01000003.1"/>
</dbReference>
<dbReference type="PANTHER" id="PTHR30222:SF17">
    <property type="entry name" value="SPERMIDINE_PUTRESCINE-BINDING PERIPLASMIC PROTEIN"/>
    <property type="match status" value="1"/>
</dbReference>
<evidence type="ECO:0000256" key="5">
    <source>
        <dbReference type="PIRNR" id="PIRNR019574"/>
    </source>
</evidence>
<evidence type="ECO:0000256" key="3">
    <source>
        <dbReference type="ARBA" id="ARBA00022729"/>
    </source>
</evidence>
<sequence>MKKLAFLALMALNAGAAQAQDVLHIYNWNNALSADTAKRFEQYCNCKLVQDYYGDNEEMLAKLAAGAKGYDMVFPTAFAVSTLLKQGRLAPLNKAQLPNWKNLNPGYLKLNDPFDPGNRYAAPTVVSLTLIGYNETQLKKAGVLDKADSWALIFDPAVLAKIKGKVTVLDSQRELMAAALLYLGRDPNTTRPEDWQAAAEVIRKAKPYWAAFNNQSYIKELTVGNVWVAHGYSNDLFQAQQDARSAKRPFTLAYRPQKEGNILAVDNMTVLKDAPRPDLAHKFINFMLDGRNAAGISNQIGATNPVQAAEAFFQPEIRKNPVIMLNPSAGRYVPLKDLDVKSRRELNRLWTALKIGS</sequence>
<dbReference type="Proteomes" id="UP000243535">
    <property type="component" value="Unassembled WGS sequence"/>
</dbReference>
<dbReference type="CDD" id="cd13590">
    <property type="entry name" value="PBP2_PotD_PotF_like"/>
    <property type="match status" value="1"/>
</dbReference>
<feature type="signal peptide" evidence="6">
    <location>
        <begin position="1"/>
        <end position="19"/>
    </location>
</feature>
<evidence type="ECO:0000256" key="1">
    <source>
        <dbReference type="ARBA" id="ARBA00004418"/>
    </source>
</evidence>
<evidence type="ECO:0000313" key="8">
    <source>
        <dbReference type="Proteomes" id="UP000243535"/>
    </source>
</evidence>
<keyword evidence="2 5" id="KW-0813">Transport</keyword>
<proteinExistence type="inferred from homology"/>
<keyword evidence="8" id="KW-1185">Reference proteome</keyword>
<comment type="function">
    <text evidence="5">Required for the activity of the bacterial periplasmic transport system of putrescine.</text>
</comment>
<keyword evidence="3 6" id="KW-0732">Signal</keyword>
<dbReference type="PIRSF" id="PIRSF019574">
    <property type="entry name" value="Periplasmic_polyamine_BP"/>
    <property type="match status" value="1"/>
</dbReference>
<dbReference type="InterPro" id="IPR001188">
    <property type="entry name" value="Sperm_putr-bd"/>
</dbReference>
<dbReference type="AlphaFoldDB" id="A0A0K6GYM3"/>
<dbReference type="InterPro" id="IPR006059">
    <property type="entry name" value="SBP"/>
</dbReference>
<reference evidence="8" key="1">
    <citation type="submission" date="2015-08" db="EMBL/GenBank/DDBJ databases">
        <authorList>
            <person name="Varghese N."/>
        </authorList>
    </citation>
    <scope>NUCLEOTIDE SEQUENCE [LARGE SCALE GENOMIC DNA]</scope>
    <source>
        <strain evidence="8">DSM 17901</strain>
    </source>
</reference>
<accession>A0A0K6GYM3</accession>
<comment type="similarity">
    <text evidence="5">Belongs to the bacterial solute-binding protein PotD/PotF family.</text>
</comment>
<dbReference type="OrthoDB" id="9769319at2"/>